<evidence type="ECO:0000256" key="10">
    <source>
        <dbReference type="ARBA" id="ARBA00022750"/>
    </source>
</evidence>
<evidence type="ECO:0000259" key="22">
    <source>
        <dbReference type="PROSITE" id="PS50013"/>
    </source>
</evidence>
<dbReference type="CDD" id="cd09274">
    <property type="entry name" value="RNase_HI_RT_Ty3"/>
    <property type="match status" value="1"/>
</dbReference>
<keyword evidence="16" id="KW-0239">DNA-directed DNA polymerase</keyword>
<evidence type="ECO:0000313" key="26">
    <source>
        <dbReference type="Proteomes" id="UP000694548"/>
    </source>
</evidence>
<dbReference type="InterPro" id="IPR000477">
    <property type="entry name" value="RT_dom"/>
</dbReference>
<keyword evidence="9" id="KW-0479">Metal-binding</keyword>
<dbReference type="EC" id="3.1.26.4" evidence="3"/>
<dbReference type="GO" id="GO:0004190">
    <property type="term" value="F:aspartic-type endopeptidase activity"/>
    <property type="evidence" value="ECO:0007669"/>
    <property type="project" value="UniProtKB-KW"/>
</dbReference>
<evidence type="ECO:0000256" key="1">
    <source>
        <dbReference type="ARBA" id="ARBA00004123"/>
    </source>
</evidence>
<keyword evidence="14" id="KW-0229">DNA integration</keyword>
<reference evidence="25" key="3">
    <citation type="submission" date="2025-09" db="UniProtKB">
        <authorList>
            <consortium name="Ensembl"/>
        </authorList>
    </citation>
    <scope>IDENTIFICATION</scope>
</reference>
<comment type="similarity">
    <text evidence="2">Belongs to the beta type-B retroviral polymerase family. HERV class-II K(HML-2) pol subfamily.</text>
</comment>
<dbReference type="SMART" id="SM00298">
    <property type="entry name" value="CHROMO"/>
    <property type="match status" value="1"/>
</dbReference>
<dbReference type="SUPFAM" id="SSF50630">
    <property type="entry name" value="Acid proteases"/>
    <property type="match status" value="1"/>
</dbReference>
<evidence type="ECO:0000256" key="7">
    <source>
        <dbReference type="ARBA" id="ARBA00022695"/>
    </source>
</evidence>
<dbReference type="PANTHER" id="PTHR37984:SF5">
    <property type="entry name" value="PROTEIN NYNRIN-LIKE"/>
    <property type="match status" value="1"/>
</dbReference>
<keyword evidence="8" id="KW-0540">Nuclease</keyword>
<organism evidence="25 26">
    <name type="scientific">Nothobranchius furzeri</name>
    <name type="common">Turquoise killifish</name>
    <dbReference type="NCBI Taxonomy" id="105023"/>
    <lineage>
        <taxon>Eukaryota</taxon>
        <taxon>Metazoa</taxon>
        <taxon>Chordata</taxon>
        <taxon>Craniata</taxon>
        <taxon>Vertebrata</taxon>
        <taxon>Euteleostomi</taxon>
        <taxon>Actinopterygii</taxon>
        <taxon>Neopterygii</taxon>
        <taxon>Teleostei</taxon>
        <taxon>Neoteleostei</taxon>
        <taxon>Acanthomorphata</taxon>
        <taxon>Ovalentaria</taxon>
        <taxon>Atherinomorphae</taxon>
        <taxon>Cyprinodontiformes</taxon>
        <taxon>Nothobranchiidae</taxon>
        <taxon>Nothobranchius</taxon>
    </lineage>
</organism>
<dbReference type="PANTHER" id="PTHR37984">
    <property type="entry name" value="PROTEIN CBG26694"/>
    <property type="match status" value="1"/>
</dbReference>
<evidence type="ECO:0000256" key="9">
    <source>
        <dbReference type="ARBA" id="ARBA00022723"/>
    </source>
</evidence>
<evidence type="ECO:0000256" key="20">
    <source>
        <dbReference type="SAM" id="Coils"/>
    </source>
</evidence>
<dbReference type="InterPro" id="IPR043128">
    <property type="entry name" value="Rev_trsase/Diguanyl_cyclase"/>
</dbReference>
<dbReference type="FunFam" id="1.10.340.70:FF:000001">
    <property type="entry name" value="Retrovirus-related Pol polyprotein from transposon gypsy-like Protein"/>
    <property type="match status" value="1"/>
</dbReference>
<dbReference type="Pfam" id="PF03732">
    <property type="entry name" value="Retrotrans_gag"/>
    <property type="match status" value="1"/>
</dbReference>
<evidence type="ECO:0000256" key="2">
    <source>
        <dbReference type="ARBA" id="ARBA00010879"/>
    </source>
</evidence>
<reference evidence="25" key="2">
    <citation type="submission" date="2025-08" db="UniProtKB">
        <authorList>
            <consortium name="Ensembl"/>
        </authorList>
    </citation>
    <scope>IDENTIFICATION</scope>
</reference>
<keyword evidence="13" id="KW-0460">Magnesium</keyword>
<dbReference type="SUPFAM" id="SSF53098">
    <property type="entry name" value="Ribonuclease H-like"/>
    <property type="match status" value="1"/>
</dbReference>
<proteinExistence type="inferred from homology"/>
<dbReference type="GO" id="GO:0015074">
    <property type="term" value="P:DNA integration"/>
    <property type="evidence" value="ECO:0007669"/>
    <property type="project" value="UniProtKB-KW"/>
</dbReference>
<evidence type="ECO:0000256" key="18">
    <source>
        <dbReference type="ARBA" id="ARBA00023172"/>
    </source>
</evidence>
<dbReference type="CDD" id="cd01647">
    <property type="entry name" value="RT_LTR"/>
    <property type="match status" value="1"/>
</dbReference>
<dbReference type="GO" id="GO:0004523">
    <property type="term" value="F:RNA-DNA hybrid ribonuclease activity"/>
    <property type="evidence" value="ECO:0007669"/>
    <property type="project" value="UniProtKB-EC"/>
</dbReference>
<dbReference type="Gene3D" id="1.10.340.70">
    <property type="match status" value="1"/>
</dbReference>
<dbReference type="GeneTree" id="ENSGT01060000248608"/>
<dbReference type="GO" id="GO:0003677">
    <property type="term" value="F:DNA binding"/>
    <property type="evidence" value="ECO:0007669"/>
    <property type="project" value="UniProtKB-KW"/>
</dbReference>
<evidence type="ECO:0000256" key="11">
    <source>
        <dbReference type="ARBA" id="ARBA00022759"/>
    </source>
</evidence>
<dbReference type="Gene3D" id="2.40.70.10">
    <property type="entry name" value="Acid Proteases"/>
    <property type="match status" value="1"/>
</dbReference>
<dbReference type="Gene3D" id="3.10.20.370">
    <property type="match status" value="1"/>
</dbReference>
<dbReference type="Gene3D" id="2.40.50.40">
    <property type="match status" value="1"/>
</dbReference>
<dbReference type="InterPro" id="IPR016197">
    <property type="entry name" value="Chromo-like_dom_sf"/>
</dbReference>
<accession>A0A8C6P007</accession>
<dbReference type="FunFam" id="3.30.70.270:FF:000020">
    <property type="entry name" value="Transposon Tf2-6 polyprotein-like Protein"/>
    <property type="match status" value="1"/>
</dbReference>
<dbReference type="EC" id="2.7.7.49" evidence="4"/>
<keyword evidence="10" id="KW-0064">Aspartyl protease</keyword>
<dbReference type="InterPro" id="IPR005162">
    <property type="entry name" value="Retrotrans_gag_dom"/>
</dbReference>
<evidence type="ECO:0000256" key="12">
    <source>
        <dbReference type="ARBA" id="ARBA00022801"/>
    </source>
</evidence>
<dbReference type="SUPFAM" id="SSF56672">
    <property type="entry name" value="DNA/RNA polymerases"/>
    <property type="match status" value="1"/>
</dbReference>
<evidence type="ECO:0000256" key="16">
    <source>
        <dbReference type="ARBA" id="ARBA00022932"/>
    </source>
</evidence>
<dbReference type="Pfam" id="PF17917">
    <property type="entry name" value="RT_RNaseH"/>
    <property type="match status" value="1"/>
</dbReference>
<evidence type="ECO:0000256" key="13">
    <source>
        <dbReference type="ARBA" id="ARBA00022842"/>
    </source>
</evidence>
<reference evidence="25" key="1">
    <citation type="submission" date="2014-08" db="EMBL/GenBank/DDBJ databases">
        <authorList>
            <person name="Senf B."/>
            <person name="Petzold A."/>
            <person name="Downie B.R."/>
            <person name="Koch P."/>
            <person name="Platzer M."/>
        </authorList>
    </citation>
    <scope>NUCLEOTIDE SEQUENCE [LARGE SCALE GENOMIC DNA]</scope>
    <source>
        <strain evidence="25">GRZ</strain>
    </source>
</reference>
<keyword evidence="7" id="KW-0548">Nucleotidyltransferase</keyword>
<dbReference type="Gene3D" id="3.10.10.10">
    <property type="entry name" value="HIV Type 1 Reverse Transcriptase, subunit A, domain 1"/>
    <property type="match status" value="1"/>
</dbReference>
<dbReference type="Pfam" id="PF00665">
    <property type="entry name" value="rve"/>
    <property type="match status" value="1"/>
</dbReference>
<dbReference type="InterPro" id="IPR050951">
    <property type="entry name" value="Retrovirus_Pol_polyprotein"/>
</dbReference>
<dbReference type="GO" id="GO:0003887">
    <property type="term" value="F:DNA-directed DNA polymerase activity"/>
    <property type="evidence" value="ECO:0007669"/>
    <property type="project" value="UniProtKB-KW"/>
</dbReference>
<evidence type="ECO:0000256" key="8">
    <source>
        <dbReference type="ARBA" id="ARBA00022722"/>
    </source>
</evidence>
<dbReference type="GO" id="GO:0003964">
    <property type="term" value="F:RNA-directed DNA polymerase activity"/>
    <property type="evidence" value="ECO:0007669"/>
    <property type="project" value="UniProtKB-KW"/>
</dbReference>
<dbReference type="FunFam" id="3.10.10.10:FF:000007">
    <property type="entry name" value="Retrovirus-related Pol polyprotein from transposon 17.6-like Protein"/>
    <property type="match status" value="1"/>
</dbReference>
<name>A0A8C6P007_NOTFU</name>
<evidence type="ECO:0000256" key="3">
    <source>
        <dbReference type="ARBA" id="ARBA00012180"/>
    </source>
</evidence>
<dbReference type="InterPro" id="IPR041373">
    <property type="entry name" value="RT_RNaseH"/>
</dbReference>
<evidence type="ECO:0000259" key="24">
    <source>
        <dbReference type="PROSITE" id="PS50994"/>
    </source>
</evidence>
<dbReference type="Gene3D" id="3.30.70.270">
    <property type="match status" value="2"/>
</dbReference>
<dbReference type="Ensembl" id="ENSNFUT00015037909.1">
    <property type="protein sequence ID" value="ENSNFUP00015036309.1"/>
    <property type="gene ID" value="ENSNFUG00015017603.1"/>
</dbReference>
<evidence type="ECO:0000256" key="4">
    <source>
        <dbReference type="ARBA" id="ARBA00012493"/>
    </source>
</evidence>
<keyword evidence="5" id="KW-0645">Protease</keyword>
<dbReference type="Pfam" id="PF00385">
    <property type="entry name" value="Chromo"/>
    <property type="match status" value="1"/>
</dbReference>
<dbReference type="InterPro" id="IPR000953">
    <property type="entry name" value="Chromo/chromo_shadow_dom"/>
</dbReference>
<evidence type="ECO:0000256" key="15">
    <source>
        <dbReference type="ARBA" id="ARBA00022918"/>
    </source>
</evidence>
<dbReference type="PROSITE" id="PS50994">
    <property type="entry name" value="INTEGRASE"/>
    <property type="match status" value="1"/>
</dbReference>
<dbReference type="FunFam" id="3.10.20.370:FF:000003">
    <property type="entry name" value="Transposon Tf2-6 polyprotein"/>
    <property type="match status" value="1"/>
</dbReference>
<dbReference type="GO" id="GO:0005634">
    <property type="term" value="C:nucleus"/>
    <property type="evidence" value="ECO:0007669"/>
    <property type="project" value="UniProtKB-SubCell"/>
</dbReference>
<dbReference type="InterPro" id="IPR043502">
    <property type="entry name" value="DNA/RNA_pol_sf"/>
</dbReference>
<feature type="domain" description="Integrase catalytic" evidence="24">
    <location>
        <begin position="1043"/>
        <end position="1202"/>
    </location>
</feature>
<keyword evidence="11" id="KW-0255">Endonuclease</keyword>
<dbReference type="GO" id="GO:0006508">
    <property type="term" value="P:proteolysis"/>
    <property type="evidence" value="ECO:0007669"/>
    <property type="project" value="UniProtKB-KW"/>
</dbReference>
<keyword evidence="18" id="KW-0233">DNA recombination</keyword>
<keyword evidence="12" id="KW-0378">Hydrolase</keyword>
<dbReference type="Proteomes" id="UP000694548">
    <property type="component" value="Chromosome sgr07"/>
</dbReference>
<evidence type="ECO:0000256" key="17">
    <source>
        <dbReference type="ARBA" id="ARBA00023125"/>
    </source>
</evidence>
<dbReference type="Pfam" id="PF17921">
    <property type="entry name" value="Integrase_H2C2"/>
    <property type="match status" value="1"/>
</dbReference>
<evidence type="ECO:0000256" key="19">
    <source>
        <dbReference type="ARBA" id="ARBA00039658"/>
    </source>
</evidence>
<dbReference type="Gene3D" id="3.30.420.10">
    <property type="entry name" value="Ribonuclease H-like superfamily/Ribonuclease H"/>
    <property type="match status" value="1"/>
</dbReference>
<feature type="domain" description="Reverse transcriptase" evidence="23">
    <location>
        <begin position="523"/>
        <end position="702"/>
    </location>
</feature>
<evidence type="ECO:0000256" key="21">
    <source>
        <dbReference type="SAM" id="MobiDB-lite"/>
    </source>
</evidence>
<keyword evidence="17" id="KW-0238">DNA-binding</keyword>
<dbReference type="InterPro" id="IPR041588">
    <property type="entry name" value="Integrase_H2C2"/>
</dbReference>
<keyword evidence="26" id="KW-1185">Reference proteome</keyword>
<dbReference type="GO" id="GO:0046872">
    <property type="term" value="F:metal ion binding"/>
    <property type="evidence" value="ECO:0007669"/>
    <property type="project" value="UniProtKB-KW"/>
</dbReference>
<dbReference type="InterPro" id="IPR056924">
    <property type="entry name" value="SH3_Tf2-1"/>
</dbReference>
<dbReference type="SUPFAM" id="SSF54160">
    <property type="entry name" value="Chromo domain-like"/>
    <property type="match status" value="1"/>
</dbReference>
<evidence type="ECO:0000259" key="23">
    <source>
        <dbReference type="PROSITE" id="PS50878"/>
    </source>
</evidence>
<feature type="region of interest" description="Disordered" evidence="21">
    <location>
        <begin position="425"/>
        <end position="458"/>
    </location>
</feature>
<dbReference type="Pfam" id="PF00078">
    <property type="entry name" value="RVT_1"/>
    <property type="match status" value="1"/>
</dbReference>
<keyword evidence="15" id="KW-0695">RNA-directed DNA polymerase</keyword>
<dbReference type="GO" id="GO:0006310">
    <property type="term" value="P:DNA recombination"/>
    <property type="evidence" value="ECO:0007669"/>
    <property type="project" value="UniProtKB-KW"/>
</dbReference>
<evidence type="ECO:0000256" key="14">
    <source>
        <dbReference type="ARBA" id="ARBA00022908"/>
    </source>
</evidence>
<dbReference type="InterPro" id="IPR012337">
    <property type="entry name" value="RNaseH-like_sf"/>
</dbReference>
<dbReference type="InterPro" id="IPR036397">
    <property type="entry name" value="RNaseH_sf"/>
</dbReference>
<feature type="domain" description="Chromo" evidence="22">
    <location>
        <begin position="1344"/>
        <end position="1394"/>
    </location>
</feature>
<dbReference type="InterPro" id="IPR021109">
    <property type="entry name" value="Peptidase_aspartic_dom_sf"/>
</dbReference>
<sequence length="1458" mass="162615">MTESRVDPAEIAQLRAEVAQLLSRVERQEADNAQLRVENNQLRAVTDRLASKLDSVTELVVQLSSALQRQSSATPNVVEPYLSLPEKWDGIKGSPESMLAVLSMTFECQPARYPTSCSRVALLTSLLTGRAGEWAAALYHQKSPVCNDYEAFVKELKKAFVHPSSEVADETRLLQLRQGSQTVAEFTSRFRTTAARLTCGEPGSPAGPLPPHQTRSEGGSRTIPNFPPPSGEPTHGGTHATGSFAPRGTGAPFSGGTMRLLWGSGSSPCNMPHTPGKRSLRVGVGAASLGVSTHAAPHHTTLSVSFQLSQGPVPLVALLDTGAAESFIDQGLVNRLKIPLTLLDHPVPVTSVDGRPLMPYPITHRTQNLRMTIGEHVETLHFLVIHAPTTPLILGHSWFRLHDPHISWSTSKVMAWGVNCRLHHPSPGSQPRETPPKDVDLTLLPGSQPRETPPKDVDLTLLPPQYHDLARVFAKEPTTKLPPHRPYDLEIRLQPGTTPPRGRLFSLSPAETQAMDAYINEALQKGFIRHSTSPGAAGFFFVKKKEGDLRPCIDYRGLNKITIRDRHPLPLMSTALDATAQATLFTKLDLRSAYNLIRIKEGEEWKTAFITPTGHYEYLVMPFGLCNSPAVFQRFITDVLRDMLGRWVFVYLDDILIYSRTAEEHTQHVRAVLSRLLEHDLFCKLEKCAFHQESTSFLGFIISSQGLRMDPQKVQAVAQWPLPKTLKQLQSFLGFCNFYRRFIRNFSALASPLTSLTKTTNQPRPFRLSPEAVAAFHELVRRFVSEPILLHPDLTRPFVVEVDASETGAGAVLSQRGQDSKLHPCAFFSRKFSPTQQNYGVGDRELLAIKWALEEWRQWLLGTPTPFLIWTDHQNLIHIQTARQLNPRQARWALFFEPYNFHIAYRPGSKNLKADALSRQHTQDPRPPEPRSILPTERFLAALQWPLEASIRAALPADPAPPETPPNRLYVPAVCRQEALRWGHSSRLAGHQGQARTFQFLRRALWWPSMRKDVREYTAACDTCARSKSTTQPGAGELQPLPVPKRPWSHIGVDFVTGLPVADHLDTILTITDRFSKAVHLVAMAGLPTAKKTAELLLDHVVRLHGFPQDVVSDRGPQFISRFWKAFCRLVGASASLSSGYHPQTNGQTERANQQLGRYLRCFASSQPSTWPRYLLWAELSHNLQTSSATGLSPFETCYGYQPPLFDHQVPEVEVPAAQDMVRRCHLAWIRARAAITRANTEYSRQHCRRHRPGPVFQPGDRVWLSTANLRFPAGSRKLSPRFLGPFPVRDVLGPVAYRLRLPSTLKVHPVFHVSQLKPVVSSPLHPPPARVPTPRDVDGDPVYTVRKILDARRRGRGWQYLVDWQGYGPEERSWEPARSFLDPSLLADFWSRRPGPSGAVPRGGGPCHELLLLTSSAGRAGAALQFPACLSPTLPGDVIPLSLFKDLSQRSRHSVII</sequence>
<evidence type="ECO:0000313" key="25">
    <source>
        <dbReference type="Ensembl" id="ENSNFUP00015036309.1"/>
    </source>
</evidence>
<dbReference type="InterPro" id="IPR023780">
    <property type="entry name" value="Chromo_domain"/>
</dbReference>
<evidence type="ECO:0000256" key="6">
    <source>
        <dbReference type="ARBA" id="ARBA00022679"/>
    </source>
</evidence>
<dbReference type="InterPro" id="IPR001584">
    <property type="entry name" value="Integrase_cat-core"/>
</dbReference>
<dbReference type="Pfam" id="PF24626">
    <property type="entry name" value="SH3_Tf2-1"/>
    <property type="match status" value="1"/>
</dbReference>
<dbReference type="CDD" id="cd00303">
    <property type="entry name" value="retropepsin_like"/>
    <property type="match status" value="1"/>
</dbReference>
<feature type="region of interest" description="Disordered" evidence="21">
    <location>
        <begin position="197"/>
        <end position="250"/>
    </location>
</feature>
<dbReference type="PROSITE" id="PS50013">
    <property type="entry name" value="CHROMO_2"/>
    <property type="match status" value="1"/>
</dbReference>
<protein>
    <recommendedName>
        <fullName evidence="19">Gypsy retrotransposon integrase-like protein 1</fullName>
        <ecNumber evidence="4">2.7.7.49</ecNumber>
        <ecNumber evidence="3">3.1.26.4</ecNumber>
    </recommendedName>
</protein>
<comment type="subcellular location">
    <subcellularLocation>
        <location evidence="1">Nucleus</location>
    </subcellularLocation>
</comment>
<keyword evidence="20" id="KW-0175">Coiled coil</keyword>
<evidence type="ECO:0000256" key="5">
    <source>
        <dbReference type="ARBA" id="ARBA00022670"/>
    </source>
</evidence>
<feature type="coiled-coil region" evidence="20">
    <location>
        <begin position="11"/>
        <end position="45"/>
    </location>
</feature>
<keyword evidence="6" id="KW-0808">Transferase</keyword>
<dbReference type="PROSITE" id="PS50878">
    <property type="entry name" value="RT_POL"/>
    <property type="match status" value="1"/>
</dbReference>
<dbReference type="CDD" id="cd00024">
    <property type="entry name" value="CD_CSD"/>
    <property type="match status" value="1"/>
</dbReference>